<organism evidence="12 13">
    <name type="scientific">Actinobacillus ureae ATCC 25976</name>
    <dbReference type="NCBI Taxonomy" id="887324"/>
    <lineage>
        <taxon>Bacteria</taxon>
        <taxon>Pseudomonadati</taxon>
        <taxon>Pseudomonadota</taxon>
        <taxon>Gammaproteobacteria</taxon>
        <taxon>Pasteurellales</taxon>
        <taxon>Pasteurellaceae</taxon>
        <taxon>Actinobacillus</taxon>
    </lineage>
</organism>
<keyword evidence="4 11" id="KW-0808">Transferase</keyword>
<keyword evidence="6 11" id="KW-0547">Nucleotide-binding</keyword>
<feature type="binding site" evidence="11">
    <location>
        <position position="167"/>
    </location>
    <ligand>
        <name>ATP</name>
        <dbReference type="ChEBI" id="CHEBI:30616"/>
    </ligand>
</feature>
<evidence type="ECO:0000256" key="7">
    <source>
        <dbReference type="ARBA" id="ARBA00022777"/>
    </source>
</evidence>
<keyword evidence="9 11" id="KW-0460">Magnesium</keyword>
<dbReference type="PIRSF" id="PIRSF000513">
    <property type="entry name" value="Thz_kinase"/>
    <property type="match status" value="1"/>
</dbReference>
<evidence type="ECO:0000256" key="9">
    <source>
        <dbReference type="ARBA" id="ARBA00022842"/>
    </source>
</evidence>
<dbReference type="GO" id="GO:0000287">
    <property type="term" value="F:magnesium ion binding"/>
    <property type="evidence" value="ECO:0007669"/>
    <property type="project" value="UniProtKB-UniRule"/>
</dbReference>
<dbReference type="AlphaFoldDB" id="E8KGL7"/>
<evidence type="ECO:0000256" key="3">
    <source>
        <dbReference type="ARBA" id="ARBA00004868"/>
    </source>
</evidence>
<dbReference type="GO" id="GO:0009228">
    <property type="term" value="P:thiamine biosynthetic process"/>
    <property type="evidence" value="ECO:0007669"/>
    <property type="project" value="UniProtKB-KW"/>
</dbReference>
<dbReference type="PRINTS" id="PR01099">
    <property type="entry name" value="HYETHTZKNASE"/>
</dbReference>
<feature type="binding site" evidence="11">
    <location>
        <position position="194"/>
    </location>
    <ligand>
        <name>substrate</name>
    </ligand>
</feature>
<evidence type="ECO:0000256" key="4">
    <source>
        <dbReference type="ARBA" id="ARBA00022679"/>
    </source>
</evidence>
<evidence type="ECO:0000313" key="13">
    <source>
        <dbReference type="Proteomes" id="UP000005467"/>
    </source>
</evidence>
<dbReference type="UniPathway" id="UPA00060">
    <property type="reaction ID" value="UER00139"/>
</dbReference>
<dbReference type="HOGENOM" id="CLU_019943_0_1_6"/>
<dbReference type="GO" id="GO:0009229">
    <property type="term" value="P:thiamine diphosphate biosynthetic process"/>
    <property type="evidence" value="ECO:0007669"/>
    <property type="project" value="UniProtKB-UniRule"/>
</dbReference>
<keyword evidence="8 11" id="KW-0067">ATP-binding</keyword>
<dbReference type="InterPro" id="IPR029056">
    <property type="entry name" value="Ribokinase-like"/>
</dbReference>
<evidence type="ECO:0000256" key="2">
    <source>
        <dbReference type="ARBA" id="ARBA00001946"/>
    </source>
</evidence>
<dbReference type="SUPFAM" id="SSF53613">
    <property type="entry name" value="Ribokinase-like"/>
    <property type="match status" value="1"/>
</dbReference>
<keyword evidence="13" id="KW-1185">Reference proteome</keyword>
<keyword evidence="10 11" id="KW-0784">Thiamine biosynthesis</keyword>
<comment type="cofactor">
    <cofactor evidence="2 11">
        <name>Mg(2+)</name>
        <dbReference type="ChEBI" id="CHEBI:18420"/>
    </cofactor>
</comment>
<keyword evidence="7 11" id="KW-0418">Kinase</keyword>
<accession>E8KGL7</accession>
<comment type="catalytic activity">
    <reaction evidence="1 11">
        <text>5-(2-hydroxyethyl)-4-methylthiazole + ATP = 4-methyl-5-(2-phosphooxyethyl)-thiazole + ADP + H(+)</text>
        <dbReference type="Rhea" id="RHEA:24212"/>
        <dbReference type="ChEBI" id="CHEBI:15378"/>
        <dbReference type="ChEBI" id="CHEBI:17957"/>
        <dbReference type="ChEBI" id="CHEBI:30616"/>
        <dbReference type="ChEBI" id="CHEBI:58296"/>
        <dbReference type="ChEBI" id="CHEBI:456216"/>
        <dbReference type="EC" id="2.7.1.50"/>
    </reaction>
</comment>
<proteinExistence type="inferred from homology"/>
<dbReference type="NCBIfam" id="NF006830">
    <property type="entry name" value="PRK09355.1"/>
    <property type="match status" value="1"/>
</dbReference>
<gene>
    <name evidence="11 12" type="primary">thiM</name>
    <name evidence="12" type="ORF">HMPREF0027_0984</name>
</gene>
<sequence>MGINMKSNYLEQIRQQNPLIYNMTNVVAAHFAANGLLAIGASPLMSTAIEEAESLAKISNALLINIGTVSSAEVEAMCLAGKIANQAEIPVVLDPVGIAATDYRYQTVMRLLDEIHFSVIRGNLGEIATLAELNWQTKGVDAGNGTANIAEIAHYVANKYQCVVAVSGSVDYISDGKRLAKIANGTPLFPKITASGCLLGSVLAAFSAVATSGQIFEATCEGVAAYAIAGELAVKGLPTNAFGSFNIALLDQLGVLSADTIEKYGRVSYE</sequence>
<comment type="pathway">
    <text evidence="3 11">Cofactor biosynthesis; thiamine diphosphate biosynthesis; 4-methyl-5-(2-phosphoethyl)-thiazole from 5-(2-hydroxyethyl)-4-methylthiazole: step 1/1.</text>
</comment>
<dbReference type="Gene3D" id="3.40.1190.20">
    <property type="match status" value="1"/>
</dbReference>
<name>E8KGL7_9PAST</name>
<comment type="caution">
    <text evidence="12">The sequence shown here is derived from an EMBL/GenBank/DDBJ whole genome shotgun (WGS) entry which is preliminary data.</text>
</comment>
<dbReference type="Pfam" id="PF02110">
    <property type="entry name" value="HK"/>
    <property type="match status" value="1"/>
</dbReference>
<feature type="binding site" evidence="11">
    <location>
        <position position="45"/>
    </location>
    <ligand>
        <name>substrate</name>
    </ligand>
</feature>
<comment type="similarity">
    <text evidence="11">Belongs to the Thz kinase family.</text>
</comment>
<dbReference type="EC" id="2.7.1.50" evidence="11"/>
<dbReference type="CDD" id="cd01170">
    <property type="entry name" value="THZ_kinase"/>
    <property type="match status" value="1"/>
</dbReference>
<protein>
    <recommendedName>
        <fullName evidence="11">Hydroxyethylthiazole kinase</fullName>
        <ecNumber evidence="11">2.7.1.50</ecNumber>
    </recommendedName>
    <alternativeName>
        <fullName evidence="11">4-methyl-5-beta-hydroxyethylthiazole kinase</fullName>
        <shortName evidence="11">TH kinase</shortName>
        <shortName evidence="11">Thz kinase</shortName>
    </alternativeName>
</protein>
<evidence type="ECO:0000256" key="10">
    <source>
        <dbReference type="ARBA" id="ARBA00022977"/>
    </source>
</evidence>
<dbReference type="InterPro" id="IPR000417">
    <property type="entry name" value="Hyethyz_kinase"/>
</dbReference>
<evidence type="ECO:0000256" key="6">
    <source>
        <dbReference type="ARBA" id="ARBA00022741"/>
    </source>
</evidence>
<dbReference type="NCBIfam" id="TIGR00694">
    <property type="entry name" value="thiM"/>
    <property type="match status" value="1"/>
</dbReference>
<dbReference type="EMBL" id="AEVG01000065">
    <property type="protein sequence ID" value="EFX91955.1"/>
    <property type="molecule type" value="Genomic_DNA"/>
</dbReference>
<dbReference type="GO" id="GO:0005524">
    <property type="term" value="F:ATP binding"/>
    <property type="evidence" value="ECO:0007669"/>
    <property type="project" value="UniProtKB-UniRule"/>
</dbReference>
<dbReference type="GO" id="GO:0004417">
    <property type="term" value="F:hydroxyethylthiazole kinase activity"/>
    <property type="evidence" value="ECO:0007669"/>
    <property type="project" value="UniProtKB-UniRule"/>
</dbReference>
<dbReference type="HAMAP" id="MF_00228">
    <property type="entry name" value="Thz_kinase"/>
    <property type="match status" value="1"/>
</dbReference>
<evidence type="ECO:0000256" key="1">
    <source>
        <dbReference type="ARBA" id="ARBA00001771"/>
    </source>
</evidence>
<dbReference type="Proteomes" id="UP000005467">
    <property type="component" value="Unassembled WGS sequence"/>
</dbReference>
<evidence type="ECO:0000256" key="11">
    <source>
        <dbReference type="HAMAP-Rule" id="MF_00228"/>
    </source>
</evidence>
<evidence type="ECO:0000313" key="12">
    <source>
        <dbReference type="EMBL" id="EFX91955.1"/>
    </source>
</evidence>
<reference evidence="12 13" key="1">
    <citation type="submission" date="2011-01" db="EMBL/GenBank/DDBJ databases">
        <authorList>
            <person name="Muzny D."/>
            <person name="Qin X."/>
            <person name="Deng J."/>
            <person name="Jiang H."/>
            <person name="Liu Y."/>
            <person name="Qu J."/>
            <person name="Song X.-Z."/>
            <person name="Zhang L."/>
            <person name="Thornton R."/>
            <person name="Coyle M."/>
            <person name="Francisco L."/>
            <person name="Jackson L."/>
            <person name="Javaid M."/>
            <person name="Korchina V."/>
            <person name="Kovar C."/>
            <person name="Mata R."/>
            <person name="Mathew T."/>
            <person name="Ngo R."/>
            <person name="Nguyen L."/>
            <person name="Nguyen N."/>
            <person name="Okwuonu G."/>
            <person name="Ongeri F."/>
            <person name="Pham C."/>
            <person name="Simmons D."/>
            <person name="Wilczek-Boney K."/>
            <person name="Hale W."/>
            <person name="Jakkamsetti A."/>
            <person name="Pham P."/>
            <person name="Ruth R."/>
            <person name="San Lucas F."/>
            <person name="Warren J."/>
            <person name="Zhang J."/>
            <person name="Zhao Z."/>
            <person name="Zhou C."/>
            <person name="Zhu D."/>
            <person name="Lee S."/>
            <person name="Bess C."/>
            <person name="Blankenburg K."/>
            <person name="Forbes L."/>
            <person name="Fu Q."/>
            <person name="Gubbala S."/>
            <person name="Hirani K."/>
            <person name="Jayaseelan J.C."/>
            <person name="Lara F."/>
            <person name="Munidasa M."/>
            <person name="Palculict T."/>
            <person name="Patil S."/>
            <person name="Pu L.-L."/>
            <person name="Saada N."/>
            <person name="Tang L."/>
            <person name="Weissenberger G."/>
            <person name="Zhu Y."/>
            <person name="Hemphill L."/>
            <person name="Shang Y."/>
            <person name="Youmans B."/>
            <person name="Ayvaz T."/>
            <person name="Ross M."/>
            <person name="Santibanez J."/>
            <person name="Aqrawi P."/>
            <person name="Gross S."/>
            <person name="Joshi V."/>
            <person name="Fowler G."/>
            <person name="Nazareth L."/>
            <person name="Reid J."/>
            <person name="Worley K."/>
            <person name="Petrosino J."/>
            <person name="Highlander S."/>
            <person name="Gibbs R."/>
        </authorList>
    </citation>
    <scope>NUCLEOTIDE SEQUENCE [LARGE SCALE GENOMIC DNA]</scope>
    <source>
        <strain evidence="12 13">ATCC 25976</strain>
    </source>
</reference>
<comment type="function">
    <text evidence="11">Catalyzes the phosphorylation of the hydroxyl group of 4-methyl-5-beta-hydroxyethylthiazole (THZ).</text>
</comment>
<evidence type="ECO:0000256" key="5">
    <source>
        <dbReference type="ARBA" id="ARBA00022723"/>
    </source>
</evidence>
<feature type="binding site" evidence="11">
    <location>
        <position position="121"/>
    </location>
    <ligand>
        <name>ATP</name>
        <dbReference type="ChEBI" id="CHEBI:30616"/>
    </ligand>
</feature>
<evidence type="ECO:0000256" key="8">
    <source>
        <dbReference type="ARBA" id="ARBA00022840"/>
    </source>
</evidence>
<keyword evidence="5 11" id="KW-0479">Metal-binding</keyword>